<evidence type="ECO:0000256" key="9">
    <source>
        <dbReference type="ARBA" id="ARBA00023136"/>
    </source>
</evidence>
<dbReference type="GO" id="GO:0005789">
    <property type="term" value="C:endoplasmic reticulum membrane"/>
    <property type="evidence" value="ECO:0007669"/>
    <property type="project" value="UniProtKB-SubCell"/>
</dbReference>
<feature type="compositionally biased region" description="Polar residues" evidence="12">
    <location>
        <begin position="1"/>
        <end position="18"/>
    </location>
</feature>
<evidence type="ECO:0000256" key="12">
    <source>
        <dbReference type="SAM" id="MobiDB-lite"/>
    </source>
</evidence>
<evidence type="ECO:0000256" key="1">
    <source>
        <dbReference type="ARBA" id="ARBA00004477"/>
    </source>
</evidence>
<dbReference type="InterPro" id="IPR004856">
    <property type="entry name" value="Glyco_trans_ALG6/ALG8"/>
</dbReference>
<dbReference type="AlphaFoldDB" id="A0AAV4ZYA8"/>
<evidence type="ECO:0000256" key="6">
    <source>
        <dbReference type="ARBA" id="ARBA00022692"/>
    </source>
</evidence>
<reference evidence="13" key="1">
    <citation type="submission" date="2021-10" db="EMBL/GenBank/DDBJ databases">
        <title>De novo Genome Assembly of Clathrus columnatus (Basidiomycota, Fungi) Using Illumina and Nanopore Sequence Data.</title>
        <authorList>
            <person name="Ogiso-Tanaka E."/>
            <person name="Itagaki H."/>
            <person name="Hosoya T."/>
            <person name="Hosaka K."/>
        </authorList>
    </citation>
    <scope>NUCLEOTIDE SEQUENCE</scope>
    <source>
        <strain evidence="13">MO-923</strain>
    </source>
</reference>
<keyword evidence="7 11" id="KW-0256">Endoplasmic reticulum</keyword>
<keyword evidence="9" id="KW-0472">Membrane</keyword>
<dbReference type="EC" id="2.4.1.-" evidence="11"/>
<dbReference type="Pfam" id="PF03155">
    <property type="entry name" value="Alg6_Alg8"/>
    <property type="match status" value="1"/>
</dbReference>
<keyword evidence="8" id="KW-1133">Transmembrane helix</keyword>
<evidence type="ECO:0000256" key="3">
    <source>
        <dbReference type="ARBA" id="ARBA00008715"/>
    </source>
</evidence>
<evidence type="ECO:0000313" key="13">
    <source>
        <dbReference type="EMBL" id="GJJ07259.1"/>
    </source>
</evidence>
<evidence type="ECO:0000256" key="5">
    <source>
        <dbReference type="ARBA" id="ARBA00022679"/>
    </source>
</evidence>
<dbReference type="Proteomes" id="UP001050691">
    <property type="component" value="Unassembled WGS sequence"/>
</dbReference>
<gene>
    <name evidence="13" type="ORF">Clacol_001459</name>
</gene>
<comment type="similarity">
    <text evidence="3 11">Belongs to the ALG6/ALG8 glucosyltransferase family.</text>
</comment>
<organism evidence="13 14">
    <name type="scientific">Clathrus columnatus</name>
    <dbReference type="NCBI Taxonomy" id="1419009"/>
    <lineage>
        <taxon>Eukaryota</taxon>
        <taxon>Fungi</taxon>
        <taxon>Dikarya</taxon>
        <taxon>Basidiomycota</taxon>
        <taxon>Agaricomycotina</taxon>
        <taxon>Agaricomycetes</taxon>
        <taxon>Phallomycetidae</taxon>
        <taxon>Phallales</taxon>
        <taxon>Clathraceae</taxon>
        <taxon>Clathrus</taxon>
    </lineage>
</organism>
<evidence type="ECO:0000256" key="8">
    <source>
        <dbReference type="ARBA" id="ARBA00022989"/>
    </source>
</evidence>
<keyword evidence="4 11" id="KW-0328">Glycosyltransferase</keyword>
<proteinExistence type="inferred from homology"/>
<comment type="subcellular location">
    <subcellularLocation>
        <location evidence="1 11">Endoplasmic reticulum membrane</location>
        <topology evidence="1 11">Multi-pass membrane protein</topology>
    </subcellularLocation>
</comment>
<accession>A0AAV4ZYA8</accession>
<feature type="region of interest" description="Disordered" evidence="12">
    <location>
        <begin position="1"/>
        <end position="23"/>
    </location>
</feature>
<comment type="catalytic activity">
    <reaction evidence="10">
        <text>an alpha-D-Glc-(1-&gt;3)-alpha-D-Man-(1-&gt;2)-alpha-D-Man-(1-&gt;2)-alpha-D-Man-(1-&gt;3)-[alpha-D-Man-(1-&gt;2)-alpha-D-Man-(1-&gt;3)-[alpha-D-Man-(1-&gt;2)-alpha-D-Man-(1-&gt;6)]-alpha-D-Man-(1-&gt;6)]-beta-D-Man-(1-&gt;4)-beta-D-GlcNAc-(1-&gt;4)-alpha-D-GlcNAc-diphospho-di-trans,poly-cis-dolichol + a di-trans,poly-cis-dolichyl beta-D-glucosyl phosphate = an alpha-D-Glc-(1-&gt;3)-alpha-D-Glc-(1-&gt;3)-alpha-D-Man-(1-&gt;2)-alpha-D-Man-(1-&gt;2)-alpha-D-Man-(1-&gt;3)-[alpha-D-Man-(1-&gt;2)-alpha-D-Man-(1-&gt;3)-[alpha-D-Man-(1-&gt;2)-alpha-D-Man-(1-&gt;6)]-alpha-D-Man-(1-&gt;6)]-beta-D-Man-(1-&gt;4)-beta-D-GlcNAc-(1-&gt;4)-alpha-D-GlcNAc-diphospho-di-trans,poly-cis-dolichol + a di-trans,poly-cis-dolichyl phosphate + H(+)</text>
        <dbReference type="Rhea" id="RHEA:31307"/>
        <dbReference type="Rhea" id="RHEA-COMP:19498"/>
        <dbReference type="Rhea" id="RHEA-COMP:19502"/>
        <dbReference type="Rhea" id="RHEA-COMP:19521"/>
        <dbReference type="Rhea" id="RHEA-COMP:19522"/>
        <dbReference type="ChEBI" id="CHEBI:15378"/>
        <dbReference type="ChEBI" id="CHEBI:57525"/>
        <dbReference type="ChEBI" id="CHEBI:57683"/>
        <dbReference type="ChEBI" id="CHEBI:132521"/>
        <dbReference type="ChEBI" id="CHEBI:132522"/>
        <dbReference type="EC" id="2.4.1.265"/>
    </reaction>
    <physiologicalReaction direction="left-to-right" evidence="10">
        <dbReference type="Rhea" id="RHEA:31308"/>
    </physiologicalReaction>
</comment>
<dbReference type="PANTHER" id="PTHR12413:SF2">
    <property type="entry name" value="DOLICHYL PYROPHOSPHATE GLC1MAN9GLCNAC2 ALPHA-1,3-GLUCOSYLTRANSFERASE-RELATED"/>
    <property type="match status" value="1"/>
</dbReference>
<keyword evidence="14" id="KW-1185">Reference proteome</keyword>
<sequence>MSVTGQSSKGLNSHQFPSKFTPKDSSIEIAQQTSWSRLLSTANHLKLKLRSTDFEVHRNWLAITHSLPISKWYYDVSVLNLVDRCIASNWGLDNLGMEYVRSQIRLVYDLTHPKIVDLQNLNYDAWTVVAYQRTTVLVTELVLGAALLKFIDSATDRTTQRLISISLFTHPGFLIVDHIHFQYNGFMFGILLWSILKAQQARLPVPELTLRQLTIVILGK</sequence>
<evidence type="ECO:0000256" key="7">
    <source>
        <dbReference type="ARBA" id="ARBA00022824"/>
    </source>
</evidence>
<protein>
    <recommendedName>
        <fullName evidence="11">Alpha-1,3-glucosyltransferase</fullName>
        <ecNumber evidence="11">2.4.1.-</ecNumber>
    </recommendedName>
</protein>
<dbReference type="GO" id="GO:0042283">
    <property type="term" value="F:dolichyl pyrophosphate Glc1Man9GlcNAc2 alpha-1,3-glucosyltransferase activity"/>
    <property type="evidence" value="ECO:0007669"/>
    <property type="project" value="UniProtKB-EC"/>
</dbReference>
<evidence type="ECO:0000256" key="11">
    <source>
        <dbReference type="RuleBase" id="RU363110"/>
    </source>
</evidence>
<keyword evidence="6" id="KW-0812">Transmembrane</keyword>
<dbReference type="GO" id="GO:0006487">
    <property type="term" value="P:protein N-linked glycosylation"/>
    <property type="evidence" value="ECO:0007669"/>
    <property type="project" value="TreeGrafter"/>
</dbReference>
<evidence type="ECO:0000313" key="14">
    <source>
        <dbReference type="Proteomes" id="UP001050691"/>
    </source>
</evidence>
<keyword evidence="5 11" id="KW-0808">Transferase</keyword>
<name>A0AAV4ZYA8_9AGAM</name>
<comment type="caution">
    <text evidence="13">The sequence shown here is derived from an EMBL/GenBank/DDBJ whole genome shotgun (WGS) entry which is preliminary data.</text>
</comment>
<comment type="pathway">
    <text evidence="2 11">Protein modification; protein glycosylation.</text>
</comment>
<dbReference type="EMBL" id="BPWL01000002">
    <property type="protein sequence ID" value="GJJ07259.1"/>
    <property type="molecule type" value="Genomic_DNA"/>
</dbReference>
<evidence type="ECO:0000256" key="4">
    <source>
        <dbReference type="ARBA" id="ARBA00022676"/>
    </source>
</evidence>
<dbReference type="PANTHER" id="PTHR12413">
    <property type="entry name" value="DOLICHYL GLYCOSYLTRANSFERASE"/>
    <property type="match status" value="1"/>
</dbReference>
<evidence type="ECO:0000256" key="10">
    <source>
        <dbReference type="ARBA" id="ARBA00047346"/>
    </source>
</evidence>
<evidence type="ECO:0000256" key="2">
    <source>
        <dbReference type="ARBA" id="ARBA00004922"/>
    </source>
</evidence>